<evidence type="ECO:0000313" key="4">
    <source>
        <dbReference type="Proteomes" id="UP001165085"/>
    </source>
</evidence>
<sequence length="323" mass="34310">MGLCCIFLLLLLLCVPSNGYILAHIPQVVTCKDIRTKSKVILVGSVHFNPASIALARKTVAAEENLGAVVVESCEARWKRSLEVSPEGSFLGDVLPSEMQAAALVAKDRGVPLSLGDVDINDFSPRLKVILKETLADLFSPAGWGRIAKDVQRGASLAFDTTTLADSLQPTDFIRSDVLLGFAVSLIRYPIAAALKAPVPFAIFAIFATSMTLGSTQLDSAIANAEASGDANLALTIALSIFNVLLPIVFARLLLVGFLEERNVRLARSISEAAERGNVIAILGGLHVNGVAKLLESEDALTGDGGGDKKAGTWWTEEMINKI</sequence>
<evidence type="ECO:0000256" key="2">
    <source>
        <dbReference type="SAM" id="SignalP"/>
    </source>
</evidence>
<evidence type="ECO:0000313" key="3">
    <source>
        <dbReference type="EMBL" id="GMI00356.1"/>
    </source>
</evidence>
<dbReference type="EMBL" id="BRXY01000568">
    <property type="protein sequence ID" value="GMI00356.1"/>
    <property type="molecule type" value="Genomic_DNA"/>
</dbReference>
<feature type="transmembrane region" description="Helical" evidence="1">
    <location>
        <begin position="233"/>
        <end position="259"/>
    </location>
</feature>
<protein>
    <submittedName>
        <fullName evidence="3">Uncharacterized protein</fullName>
    </submittedName>
</protein>
<keyword evidence="1" id="KW-1133">Transmembrane helix</keyword>
<feature type="chain" id="PRO_5040985055" evidence="2">
    <location>
        <begin position="20"/>
        <end position="323"/>
    </location>
</feature>
<keyword evidence="1" id="KW-0812">Transmembrane</keyword>
<keyword evidence="4" id="KW-1185">Reference proteome</keyword>
<evidence type="ECO:0000256" key="1">
    <source>
        <dbReference type="SAM" id="Phobius"/>
    </source>
</evidence>
<accession>A0A9W7F332</accession>
<dbReference type="Proteomes" id="UP001165085">
    <property type="component" value="Unassembled WGS sequence"/>
</dbReference>
<comment type="caution">
    <text evidence="3">The sequence shown here is derived from an EMBL/GenBank/DDBJ whole genome shotgun (WGS) entry which is preliminary data.</text>
</comment>
<name>A0A9W7F332_9STRA</name>
<dbReference type="AlphaFoldDB" id="A0A9W7F332"/>
<keyword evidence="1" id="KW-0472">Membrane</keyword>
<keyword evidence="2" id="KW-0732">Signal</keyword>
<feature type="signal peptide" evidence="2">
    <location>
        <begin position="1"/>
        <end position="19"/>
    </location>
</feature>
<organism evidence="3 4">
    <name type="scientific">Triparma strigata</name>
    <dbReference type="NCBI Taxonomy" id="1606541"/>
    <lineage>
        <taxon>Eukaryota</taxon>
        <taxon>Sar</taxon>
        <taxon>Stramenopiles</taxon>
        <taxon>Ochrophyta</taxon>
        <taxon>Bolidophyceae</taxon>
        <taxon>Parmales</taxon>
        <taxon>Triparmaceae</taxon>
        <taxon>Triparma</taxon>
    </lineage>
</organism>
<proteinExistence type="predicted"/>
<reference evidence="4" key="1">
    <citation type="journal article" date="2023" name="Commun. Biol.">
        <title>Genome analysis of Parmales, the sister group of diatoms, reveals the evolutionary specialization of diatoms from phago-mixotrophs to photoautotrophs.</title>
        <authorList>
            <person name="Ban H."/>
            <person name="Sato S."/>
            <person name="Yoshikawa S."/>
            <person name="Yamada K."/>
            <person name="Nakamura Y."/>
            <person name="Ichinomiya M."/>
            <person name="Sato N."/>
            <person name="Blanc-Mathieu R."/>
            <person name="Endo H."/>
            <person name="Kuwata A."/>
            <person name="Ogata H."/>
        </authorList>
    </citation>
    <scope>NUCLEOTIDE SEQUENCE [LARGE SCALE GENOMIC DNA]</scope>
    <source>
        <strain evidence="4">NIES 3701</strain>
    </source>
</reference>
<dbReference type="OrthoDB" id="193600at2759"/>
<gene>
    <name evidence="3" type="ORF">TrST_g3143</name>
</gene>